<dbReference type="Pfam" id="PF09995">
    <property type="entry name" value="MPAB_Lcp_cat"/>
    <property type="match status" value="1"/>
</dbReference>
<proteinExistence type="predicted"/>
<feature type="domain" description="ER-bound oxygenase mpaB/mpaB'/Rubber oxygenase catalytic" evidence="2">
    <location>
        <begin position="38"/>
        <end position="262"/>
    </location>
</feature>
<feature type="compositionally biased region" description="Basic and acidic residues" evidence="1">
    <location>
        <begin position="1"/>
        <end position="11"/>
    </location>
</feature>
<reference evidence="4" key="1">
    <citation type="journal article" date="2019" name="Int. J. Syst. Evol. Microbiol.">
        <title>The Global Catalogue of Microorganisms (GCM) 10K type strain sequencing project: providing services to taxonomists for standard genome sequencing and annotation.</title>
        <authorList>
            <consortium name="The Broad Institute Genomics Platform"/>
            <consortium name="The Broad Institute Genome Sequencing Center for Infectious Disease"/>
            <person name="Wu L."/>
            <person name="Ma J."/>
        </authorList>
    </citation>
    <scope>NUCLEOTIDE SEQUENCE [LARGE SCALE GENOMIC DNA]</scope>
    <source>
        <strain evidence="4">JCM 32206</strain>
    </source>
</reference>
<sequence>MSVAPEKDGHVSDTGSATAEPAPYRPIDGGPVLAQVDGVSLMAGAANVIMQLSWPGVGYGVMESKVESGRLFDHPVKRSRTTLAYLAVAAMGTEDEKRLFRRGVNRAHAQVRSTDRSPVTYNAFDPELQLWVAACIYRGFEDTHRVLRGEYSPAEREYYYQRGAVFGTTLQVKQEMWPENRDAFEEYWTEAMKKVSIDDAVRAHLDVIARAGFAHPIVAKLIGPLNLFITKGFLPHEFRDQMHYSWTSRDQTRFDRLTTVIATVNRFLPSIVRQFPYNYLMADLRWRIRTGRALV</sequence>
<dbReference type="InterPro" id="IPR018713">
    <property type="entry name" value="MPAB/Lcp_cat_dom"/>
</dbReference>
<dbReference type="PANTHER" id="PTHR36151">
    <property type="entry name" value="BLR2777 PROTEIN"/>
    <property type="match status" value="1"/>
</dbReference>
<evidence type="ECO:0000313" key="4">
    <source>
        <dbReference type="Proteomes" id="UP001501183"/>
    </source>
</evidence>
<protein>
    <submittedName>
        <fullName evidence="3">Oxygenase MpaB family protein</fullName>
    </submittedName>
</protein>
<evidence type="ECO:0000256" key="1">
    <source>
        <dbReference type="SAM" id="MobiDB-lite"/>
    </source>
</evidence>
<dbReference type="Proteomes" id="UP001501183">
    <property type="component" value="Unassembled WGS sequence"/>
</dbReference>
<comment type="caution">
    <text evidence="3">The sequence shown here is derived from an EMBL/GenBank/DDBJ whole genome shotgun (WGS) entry which is preliminary data.</text>
</comment>
<evidence type="ECO:0000259" key="2">
    <source>
        <dbReference type="Pfam" id="PF09995"/>
    </source>
</evidence>
<name>A0ABP8P096_9NOCA</name>
<feature type="region of interest" description="Disordered" evidence="1">
    <location>
        <begin position="1"/>
        <end position="29"/>
    </location>
</feature>
<accession>A0ABP8P096</accession>
<dbReference type="EMBL" id="BAABFB010000029">
    <property type="protein sequence ID" value="GAA4477022.1"/>
    <property type="molecule type" value="Genomic_DNA"/>
</dbReference>
<gene>
    <name evidence="3" type="ORF">GCM10023094_18350</name>
</gene>
<dbReference type="PANTHER" id="PTHR36151:SF3">
    <property type="entry name" value="ER-BOUND OXYGENASE MPAB_MPAB'_RUBBER OXYGENASE CATALYTIC DOMAIN-CONTAINING PROTEIN"/>
    <property type="match status" value="1"/>
</dbReference>
<evidence type="ECO:0000313" key="3">
    <source>
        <dbReference type="EMBL" id="GAA4477022.1"/>
    </source>
</evidence>
<keyword evidence="4" id="KW-1185">Reference proteome</keyword>
<organism evidence="3 4">
    <name type="scientific">Rhodococcus olei</name>
    <dbReference type="NCBI Taxonomy" id="2161675"/>
    <lineage>
        <taxon>Bacteria</taxon>
        <taxon>Bacillati</taxon>
        <taxon>Actinomycetota</taxon>
        <taxon>Actinomycetes</taxon>
        <taxon>Mycobacteriales</taxon>
        <taxon>Nocardiaceae</taxon>
        <taxon>Rhodococcus</taxon>
    </lineage>
</organism>